<feature type="compositionally biased region" description="Basic and acidic residues" evidence="1">
    <location>
        <begin position="1"/>
        <end position="11"/>
    </location>
</feature>
<evidence type="ECO:0000256" key="2">
    <source>
        <dbReference type="SAM" id="Phobius"/>
    </source>
</evidence>
<protein>
    <submittedName>
        <fullName evidence="3">Thaumatin family-domain-containing protein</fullName>
    </submittedName>
</protein>
<dbReference type="PROSITE" id="PS51367">
    <property type="entry name" value="THAUMATIN_2"/>
    <property type="match status" value="1"/>
</dbReference>
<dbReference type="Pfam" id="PF00314">
    <property type="entry name" value="Thaumatin"/>
    <property type="match status" value="1"/>
</dbReference>
<sequence>MGGELALREGSEADGQLGTKPVGTTPNHYSLARKHTRKHSRARSLSGSLFMALLLTLPTPGQAREWKNITADSTPETPIPLVVTNNCPETIWPGIGTQNGIGPGTGGFALDTMSRREMWVSPNWQGRIWGRTNCSFNEEGTGPSNLNGVNGNGAACSTGDCFGRLNCQFTGQVPTTLAEFNLIGGMDGKQTFYDISLVDGYNIPLAIVYIPARNTSWIPPNLTNAACIASAGFLSEPAKYGHAYTNATFPIPYEAAQTNRGIANWCPWDLQRYPPTKPGDGIYPYPDDKIQRPIFDPCLSACASTHDPRDCCTGKYNGPDVCEPSYYSRQAKAVCPDAYSYAFDDQTSTFIIPAGGGWEVVFCPTGRSTNILNVFGDQLRTIASGGQITKEVVDVVTSKSFIESWPARGGGAGQVRPLGGVWGVVLVLAGTAMVAMVL</sequence>
<keyword evidence="4" id="KW-1185">Reference proteome</keyword>
<evidence type="ECO:0000313" key="4">
    <source>
        <dbReference type="Proteomes" id="UP001172155"/>
    </source>
</evidence>
<organism evidence="3 4">
    <name type="scientific">Schizothecium vesticola</name>
    <dbReference type="NCBI Taxonomy" id="314040"/>
    <lineage>
        <taxon>Eukaryota</taxon>
        <taxon>Fungi</taxon>
        <taxon>Dikarya</taxon>
        <taxon>Ascomycota</taxon>
        <taxon>Pezizomycotina</taxon>
        <taxon>Sordariomycetes</taxon>
        <taxon>Sordariomycetidae</taxon>
        <taxon>Sordariales</taxon>
        <taxon>Schizotheciaceae</taxon>
        <taxon>Schizothecium</taxon>
    </lineage>
</organism>
<dbReference type="PANTHER" id="PTHR31048">
    <property type="entry name" value="OS03G0233200 PROTEIN"/>
    <property type="match status" value="1"/>
</dbReference>
<feature type="transmembrane region" description="Helical" evidence="2">
    <location>
        <begin position="418"/>
        <end position="437"/>
    </location>
</feature>
<keyword evidence="2" id="KW-0812">Transmembrane</keyword>
<evidence type="ECO:0000313" key="3">
    <source>
        <dbReference type="EMBL" id="KAK0749262.1"/>
    </source>
</evidence>
<dbReference type="AlphaFoldDB" id="A0AA40F158"/>
<comment type="caution">
    <text evidence="3">The sequence shown here is derived from an EMBL/GenBank/DDBJ whole genome shotgun (WGS) entry which is preliminary data.</text>
</comment>
<keyword evidence="2" id="KW-0472">Membrane</keyword>
<dbReference type="InterPro" id="IPR037176">
    <property type="entry name" value="Osmotin/thaumatin-like_sf"/>
</dbReference>
<keyword evidence="2" id="KW-1133">Transmembrane helix</keyword>
<accession>A0AA40F158</accession>
<gene>
    <name evidence="3" type="ORF">B0T18DRAFT_364597</name>
</gene>
<dbReference type="EMBL" id="JAUKUD010000003">
    <property type="protein sequence ID" value="KAK0749262.1"/>
    <property type="molecule type" value="Genomic_DNA"/>
</dbReference>
<evidence type="ECO:0000256" key="1">
    <source>
        <dbReference type="SAM" id="MobiDB-lite"/>
    </source>
</evidence>
<name>A0AA40F158_9PEZI</name>
<dbReference type="SUPFAM" id="SSF49870">
    <property type="entry name" value="Osmotin, thaumatin-like protein"/>
    <property type="match status" value="1"/>
</dbReference>
<proteinExistence type="predicted"/>
<dbReference type="Proteomes" id="UP001172155">
    <property type="component" value="Unassembled WGS sequence"/>
</dbReference>
<dbReference type="InterPro" id="IPR001938">
    <property type="entry name" value="Thaumatin"/>
</dbReference>
<dbReference type="SMART" id="SM00205">
    <property type="entry name" value="THN"/>
    <property type="match status" value="1"/>
</dbReference>
<dbReference type="Gene3D" id="2.60.110.10">
    <property type="entry name" value="Thaumatin"/>
    <property type="match status" value="1"/>
</dbReference>
<feature type="region of interest" description="Disordered" evidence="1">
    <location>
        <begin position="1"/>
        <end position="37"/>
    </location>
</feature>
<reference evidence="3" key="1">
    <citation type="submission" date="2023-06" db="EMBL/GenBank/DDBJ databases">
        <title>Genome-scale phylogeny and comparative genomics of the fungal order Sordariales.</title>
        <authorList>
            <consortium name="Lawrence Berkeley National Laboratory"/>
            <person name="Hensen N."/>
            <person name="Bonometti L."/>
            <person name="Westerberg I."/>
            <person name="Brannstrom I.O."/>
            <person name="Guillou S."/>
            <person name="Cros-Aarteil S."/>
            <person name="Calhoun S."/>
            <person name="Haridas S."/>
            <person name="Kuo A."/>
            <person name="Mondo S."/>
            <person name="Pangilinan J."/>
            <person name="Riley R."/>
            <person name="LaButti K."/>
            <person name="Andreopoulos B."/>
            <person name="Lipzen A."/>
            <person name="Chen C."/>
            <person name="Yanf M."/>
            <person name="Daum C."/>
            <person name="Ng V."/>
            <person name="Clum A."/>
            <person name="Steindorff A."/>
            <person name="Ohm R."/>
            <person name="Martin F."/>
            <person name="Silar P."/>
            <person name="Natvig D."/>
            <person name="Lalanne C."/>
            <person name="Gautier V."/>
            <person name="Ament-velasquez S.L."/>
            <person name="Kruys A."/>
            <person name="Hutchinson M.I."/>
            <person name="Powell A.J."/>
            <person name="Barry K."/>
            <person name="Miller A.N."/>
            <person name="Grigoriev I.V."/>
            <person name="Debuchy R."/>
            <person name="Gladieux P."/>
            <person name="Thoren M.H."/>
            <person name="Johannesson H."/>
        </authorList>
    </citation>
    <scope>NUCLEOTIDE SEQUENCE</scope>
    <source>
        <strain evidence="3">SMH3187-1</strain>
    </source>
</reference>